<feature type="transmembrane region" description="Helical" evidence="6">
    <location>
        <begin position="124"/>
        <end position="142"/>
    </location>
</feature>
<dbReference type="RefSeq" id="WP_041058891.1">
    <property type="nucleotide sequence ID" value="NZ_JXAL01000001.1"/>
</dbReference>
<dbReference type="EMBL" id="JXAL01000001">
    <property type="protein sequence ID" value="KIL37445.1"/>
    <property type="molecule type" value="Genomic_DNA"/>
</dbReference>
<gene>
    <name evidence="8" type="ORF">SD71_02005</name>
</gene>
<comment type="caution">
    <text evidence="8">The sequence shown here is derived from an EMBL/GenBank/DDBJ whole genome shotgun (WGS) entry which is preliminary data.</text>
</comment>
<keyword evidence="5 6" id="KW-0472">Membrane</keyword>
<organism evidence="8 9">
    <name type="scientific">Cohnella kolymensis</name>
    <dbReference type="NCBI Taxonomy" id="1590652"/>
    <lineage>
        <taxon>Bacteria</taxon>
        <taxon>Bacillati</taxon>
        <taxon>Bacillota</taxon>
        <taxon>Bacilli</taxon>
        <taxon>Bacillales</taxon>
        <taxon>Paenibacillaceae</taxon>
        <taxon>Cohnella</taxon>
    </lineage>
</organism>
<dbReference type="SUPFAM" id="SSF103481">
    <property type="entry name" value="Multidrug resistance efflux transporter EmrE"/>
    <property type="match status" value="2"/>
</dbReference>
<feature type="transmembrane region" description="Helical" evidence="6">
    <location>
        <begin position="154"/>
        <end position="174"/>
    </location>
</feature>
<dbReference type="InterPro" id="IPR050638">
    <property type="entry name" value="AA-Vitamin_Transporters"/>
</dbReference>
<evidence type="ECO:0000313" key="9">
    <source>
        <dbReference type="Proteomes" id="UP000054526"/>
    </source>
</evidence>
<feature type="transmembrane region" description="Helical" evidence="6">
    <location>
        <begin position="251"/>
        <end position="268"/>
    </location>
</feature>
<dbReference type="Proteomes" id="UP000054526">
    <property type="component" value="Unassembled WGS sequence"/>
</dbReference>
<dbReference type="InterPro" id="IPR037185">
    <property type="entry name" value="EmrE-like"/>
</dbReference>
<name>A0ABR5A8Z7_9BACL</name>
<dbReference type="PANTHER" id="PTHR32322">
    <property type="entry name" value="INNER MEMBRANE TRANSPORTER"/>
    <property type="match status" value="1"/>
</dbReference>
<evidence type="ECO:0000256" key="1">
    <source>
        <dbReference type="ARBA" id="ARBA00004127"/>
    </source>
</evidence>
<evidence type="ECO:0000256" key="4">
    <source>
        <dbReference type="ARBA" id="ARBA00022989"/>
    </source>
</evidence>
<feature type="transmembrane region" description="Helical" evidence="6">
    <location>
        <begin position="7"/>
        <end position="24"/>
    </location>
</feature>
<feature type="transmembrane region" description="Helical" evidence="6">
    <location>
        <begin position="274"/>
        <end position="292"/>
    </location>
</feature>
<feature type="transmembrane region" description="Helical" evidence="6">
    <location>
        <begin position="67"/>
        <end position="89"/>
    </location>
</feature>
<protein>
    <submittedName>
        <fullName evidence="8">Membrane protein</fullName>
    </submittedName>
</protein>
<accession>A0ABR5A8Z7</accession>
<evidence type="ECO:0000256" key="5">
    <source>
        <dbReference type="ARBA" id="ARBA00023136"/>
    </source>
</evidence>
<sequence>MTTKWMYYLGLVLVAAIWGANFGVQRLAMDTFDPMLFNFLRFGLAAPLFFVLLKITEGSVGIPWKVALKLALIGLFGVTLLEMTVMYSIKYTTLANASLLSIAPWPIFAALFAPLFFKEKFSARLAVGAAAAMAGVSLIIVGGGQGMSLSSDNMVGNLIALSTGIIGGIYNVACMPLMKQYSALRVSTWVIMFGSLFMIPMTIGSWGKVDWAQLTAGHYTAIAYNALFCTFIAFSVWNTCMLKIGATRSNFFRYVVPASAMVVGFAFFRESISGWQLAGTLCMAAGLVWISTESSKRVPAPELTTAR</sequence>
<evidence type="ECO:0000256" key="3">
    <source>
        <dbReference type="ARBA" id="ARBA00022692"/>
    </source>
</evidence>
<feature type="transmembrane region" description="Helical" evidence="6">
    <location>
        <begin position="219"/>
        <end position="239"/>
    </location>
</feature>
<proteinExistence type="inferred from homology"/>
<comment type="similarity">
    <text evidence="2">Belongs to the EamA transporter family.</text>
</comment>
<feature type="domain" description="EamA" evidence="7">
    <location>
        <begin position="7"/>
        <end position="140"/>
    </location>
</feature>
<keyword evidence="3 6" id="KW-0812">Transmembrane</keyword>
<keyword evidence="9" id="KW-1185">Reference proteome</keyword>
<evidence type="ECO:0000313" key="8">
    <source>
        <dbReference type="EMBL" id="KIL37445.1"/>
    </source>
</evidence>
<dbReference type="InterPro" id="IPR000620">
    <property type="entry name" value="EamA_dom"/>
</dbReference>
<feature type="transmembrane region" description="Helical" evidence="6">
    <location>
        <begin position="186"/>
        <end position="207"/>
    </location>
</feature>
<feature type="transmembrane region" description="Helical" evidence="6">
    <location>
        <begin position="36"/>
        <end position="55"/>
    </location>
</feature>
<reference evidence="8 9" key="1">
    <citation type="submission" date="2014-12" db="EMBL/GenBank/DDBJ databases">
        <title>Draft genome sequence of Cohnella kolymensis strain B-2846.</title>
        <authorList>
            <person name="Karlyshev A.V."/>
            <person name="Kudryashova E.B."/>
        </authorList>
    </citation>
    <scope>NUCLEOTIDE SEQUENCE [LARGE SCALE GENOMIC DNA]</scope>
    <source>
        <strain evidence="8 9">VKM B-2846</strain>
    </source>
</reference>
<evidence type="ECO:0000259" key="7">
    <source>
        <dbReference type="Pfam" id="PF00892"/>
    </source>
</evidence>
<comment type="subcellular location">
    <subcellularLocation>
        <location evidence="1">Endomembrane system</location>
        <topology evidence="1">Multi-pass membrane protein</topology>
    </subcellularLocation>
</comment>
<dbReference type="PANTHER" id="PTHR32322:SF2">
    <property type="entry name" value="EAMA DOMAIN-CONTAINING PROTEIN"/>
    <property type="match status" value="1"/>
</dbReference>
<keyword evidence="4 6" id="KW-1133">Transmembrane helix</keyword>
<evidence type="ECO:0000256" key="2">
    <source>
        <dbReference type="ARBA" id="ARBA00007362"/>
    </source>
</evidence>
<dbReference type="Pfam" id="PF00892">
    <property type="entry name" value="EamA"/>
    <property type="match status" value="2"/>
</dbReference>
<feature type="transmembrane region" description="Helical" evidence="6">
    <location>
        <begin position="95"/>
        <end position="117"/>
    </location>
</feature>
<evidence type="ECO:0000256" key="6">
    <source>
        <dbReference type="SAM" id="Phobius"/>
    </source>
</evidence>
<feature type="domain" description="EamA" evidence="7">
    <location>
        <begin position="155"/>
        <end position="292"/>
    </location>
</feature>